<evidence type="ECO:0000256" key="3">
    <source>
        <dbReference type="ARBA" id="ARBA00022562"/>
    </source>
</evidence>
<dbReference type="GO" id="GO:0039648">
    <property type="term" value="P:symbiont-mediated perturbation of host ubiquitin-like protein modification"/>
    <property type="evidence" value="ECO:0007669"/>
    <property type="project" value="UniProtKB-UniRule"/>
</dbReference>
<dbReference type="GO" id="GO:0042025">
    <property type="term" value="C:host cell nucleus"/>
    <property type="evidence" value="ECO:0007669"/>
    <property type="project" value="UniProtKB-SubCell"/>
</dbReference>
<evidence type="ECO:0000256" key="11">
    <source>
        <dbReference type="ARBA" id="ARBA00023159"/>
    </source>
</evidence>
<evidence type="ECO:0000256" key="14">
    <source>
        <dbReference type="ARBA" id="ARBA00023280"/>
    </source>
</evidence>
<dbReference type="InterPro" id="IPR001334">
    <property type="entry name" value="E6"/>
</dbReference>
<keyword evidence="5 16" id="KW-1090">Inhibition of host innate immune response by virus</keyword>
<keyword evidence="13 16" id="KW-1035">Host cytoplasm</keyword>
<comment type="caution">
    <text evidence="16">Lacks conserved residue(s) required for the propagation of feature annotation.</text>
</comment>
<organism evidence="18">
    <name type="scientific">Human papillomavirus</name>
    <dbReference type="NCBI Taxonomy" id="10566"/>
    <lineage>
        <taxon>Viruses</taxon>
        <taxon>Monodnaviria</taxon>
        <taxon>Shotokuvirae</taxon>
        <taxon>Cossaviricota</taxon>
        <taxon>Papovaviricetes</taxon>
        <taxon>Zurhausenvirales</taxon>
        <taxon>Papillomaviridae</taxon>
    </lineage>
</organism>
<comment type="similarity">
    <text evidence="1 16 17">Belongs to the papillomaviridae E6 protein family.</text>
</comment>
<keyword evidence="12 16" id="KW-0804">Transcription</keyword>
<dbReference type="HAMAP" id="MF_04006">
    <property type="entry name" value="HPV_E6"/>
    <property type="match status" value="1"/>
</dbReference>
<comment type="function">
    <text evidence="16">Plays a major role in the induction and maintenance of cellular transformation. E6 associates with host UBE3A/E6-AP ubiquitin-protein ligase and modulates its activity. Protects host keratinocytes from apoptosis by mediating the degradation of host BAK1. May also inhibit host immune response.</text>
</comment>
<keyword evidence="11 16" id="KW-0010">Activator</keyword>
<reference evidence="18" key="1">
    <citation type="journal article" date="2018" name="Nat. Med.">
        <title>Expanded skin virome in DOCK8-deficient patients.</title>
        <authorList>
            <consortium name="NISC Comparative Sequencing Program"/>
            <person name="Tirosh O."/>
            <person name="Conlan S."/>
            <person name="Deming C."/>
            <person name="Lee-Lin S.Q."/>
            <person name="Huang X."/>
            <person name="Su H.C."/>
            <person name="Freeman A.F."/>
            <person name="Segre J.A."/>
            <person name="Kong H.H."/>
        </authorList>
    </citation>
    <scope>NUCLEOTIDE SEQUENCE</scope>
    <source>
        <strain evidence="18">HPV-mSK_064</strain>
    </source>
</reference>
<dbReference type="GO" id="GO:0003677">
    <property type="term" value="F:DNA binding"/>
    <property type="evidence" value="ECO:0007669"/>
    <property type="project" value="UniProtKB-UniRule"/>
</dbReference>
<dbReference type="InterPro" id="IPR038575">
    <property type="entry name" value="E6_sf"/>
</dbReference>
<evidence type="ECO:0000256" key="6">
    <source>
        <dbReference type="ARBA" id="ARBA00022723"/>
    </source>
</evidence>
<evidence type="ECO:0000256" key="17">
    <source>
        <dbReference type="RuleBase" id="RU363123"/>
    </source>
</evidence>
<evidence type="ECO:0000256" key="4">
    <source>
        <dbReference type="ARBA" id="ARBA00022581"/>
    </source>
</evidence>
<keyword evidence="15 16" id="KW-1119">Modulation of host cell apoptosis by virus</keyword>
<evidence type="ECO:0000256" key="16">
    <source>
        <dbReference type="HAMAP-Rule" id="MF_04006"/>
    </source>
</evidence>
<dbReference type="SUPFAM" id="SSF161229">
    <property type="entry name" value="E6 C-terminal domain-like"/>
    <property type="match status" value="2"/>
</dbReference>
<keyword evidence="8 16" id="KW-0862">Zinc</keyword>
<dbReference type="GO" id="GO:0030430">
    <property type="term" value="C:host cell cytoplasm"/>
    <property type="evidence" value="ECO:0007669"/>
    <property type="project" value="UniProtKB-SubCell"/>
</dbReference>
<evidence type="ECO:0000313" key="18">
    <source>
        <dbReference type="EMBL" id="AYA93726.1"/>
    </source>
</evidence>
<protein>
    <recommendedName>
        <fullName evidence="16 17">Protein E6</fullName>
    </recommendedName>
</protein>
<keyword evidence="10 16" id="KW-0238">DNA-binding</keyword>
<proteinExistence type="inferred from homology"/>
<dbReference type="Pfam" id="PF00518">
    <property type="entry name" value="E6"/>
    <property type="match status" value="1"/>
</dbReference>
<evidence type="ECO:0000256" key="9">
    <source>
        <dbReference type="ARBA" id="ARBA00023015"/>
    </source>
</evidence>
<keyword evidence="7 16" id="KW-0863">Zinc-finger</keyword>
<evidence type="ECO:0000256" key="15">
    <source>
        <dbReference type="ARBA" id="ARBA00023323"/>
    </source>
</evidence>
<evidence type="ECO:0000256" key="5">
    <source>
        <dbReference type="ARBA" id="ARBA00022632"/>
    </source>
</evidence>
<comment type="subunit">
    <text evidence="16">Forms homodimers. Interacts with ubiquitin-protein ligase UBE3A/E6-AP; this interaction stimulates UBE3A ubiquitin activity. Interacts with host BAK1.</text>
</comment>
<feature type="zinc finger region" evidence="16">
    <location>
        <begin position="111"/>
        <end position="147"/>
    </location>
</feature>
<accession>A0A385PL21</accession>
<evidence type="ECO:0000256" key="7">
    <source>
        <dbReference type="ARBA" id="ARBA00022771"/>
    </source>
</evidence>
<keyword evidence="3 16" id="KW-1048">Host nucleus</keyword>
<keyword evidence="9 16" id="KW-0805">Transcription regulation</keyword>
<evidence type="ECO:0000256" key="2">
    <source>
        <dbReference type="ARBA" id="ARBA00022518"/>
    </source>
</evidence>
<gene>
    <name evidence="16" type="primary">E6</name>
</gene>
<dbReference type="GO" id="GO:0006355">
    <property type="term" value="P:regulation of DNA-templated transcription"/>
    <property type="evidence" value="ECO:0007669"/>
    <property type="project" value="UniProtKB-UniRule"/>
</dbReference>
<feature type="zinc finger region" evidence="16">
    <location>
        <begin position="38"/>
        <end position="74"/>
    </location>
</feature>
<evidence type="ECO:0000256" key="10">
    <source>
        <dbReference type="ARBA" id="ARBA00023125"/>
    </source>
</evidence>
<dbReference type="GO" id="GO:0052170">
    <property type="term" value="P:symbiont-mediated suppression of host innate immune response"/>
    <property type="evidence" value="ECO:0007669"/>
    <property type="project" value="UniProtKB-KW"/>
</dbReference>
<dbReference type="GO" id="GO:0008270">
    <property type="term" value="F:zinc ion binding"/>
    <property type="evidence" value="ECO:0007669"/>
    <property type="project" value="UniProtKB-KW"/>
</dbReference>
<keyword evidence="2 16" id="KW-0244">Early protein</keyword>
<evidence type="ECO:0000256" key="8">
    <source>
        <dbReference type="ARBA" id="ARBA00022833"/>
    </source>
</evidence>
<dbReference type="EMBL" id="MH777209">
    <property type="protein sequence ID" value="AYA93726.1"/>
    <property type="molecule type" value="Genomic_DNA"/>
</dbReference>
<name>A0A385PL21_9PAPI</name>
<keyword evidence="6 16" id="KW-0479">Metal-binding</keyword>
<dbReference type="GO" id="GO:0052150">
    <property type="term" value="P:symbiont-mediated perturbation of host apoptosis"/>
    <property type="evidence" value="ECO:0007669"/>
    <property type="project" value="UniProtKB-KW"/>
</dbReference>
<evidence type="ECO:0000256" key="1">
    <source>
        <dbReference type="ARBA" id="ARBA00006346"/>
    </source>
</evidence>
<dbReference type="GO" id="GO:0006351">
    <property type="term" value="P:DNA-templated transcription"/>
    <property type="evidence" value="ECO:0007669"/>
    <property type="project" value="UniProtKB-UniRule"/>
</dbReference>
<keyword evidence="4 16" id="KW-0945">Host-virus interaction</keyword>
<keyword evidence="14 16" id="KW-0899">Viral immunoevasion</keyword>
<evidence type="ECO:0000256" key="13">
    <source>
        <dbReference type="ARBA" id="ARBA00023200"/>
    </source>
</evidence>
<dbReference type="Gene3D" id="3.30.240.40">
    <property type="entry name" value="E6 early regulatory protein"/>
    <property type="match status" value="2"/>
</dbReference>
<dbReference type="GO" id="GO:0039502">
    <property type="term" value="P:symbiont-mediated suppression of host type I interferon-mediated signaling pathway"/>
    <property type="evidence" value="ECO:0007669"/>
    <property type="project" value="UniProtKB-UniRule"/>
</dbReference>
<evidence type="ECO:0000256" key="12">
    <source>
        <dbReference type="ARBA" id="ARBA00023163"/>
    </source>
</evidence>
<sequence length="153" mass="17904">MWQIQQYLPDLMENLFPTSLREYCSYFRISFLDLKLHCIFCKGICDLVDLAHFVQKELRVVWRGNTPYACCNNCLKLCARYESQHHAVCSVKAENLHGLIGVSLQEICIRCNYCLGVLTSSEKFDLITSGRYTWLVRGYWRAICSRCSKRELE</sequence>
<comment type="subcellular location">
    <subcellularLocation>
        <location evidence="16 17">Host cytoplasm</location>
    </subcellularLocation>
    <subcellularLocation>
        <location evidence="16 17">Host nucleus</location>
    </subcellularLocation>
</comment>